<dbReference type="InterPro" id="IPR003016">
    <property type="entry name" value="2-oxoA_DH_lipoyl-BS"/>
</dbReference>
<dbReference type="OrthoDB" id="10264154at2759"/>
<evidence type="ECO:0000256" key="3">
    <source>
        <dbReference type="ARBA" id="ARBA00022946"/>
    </source>
</evidence>
<sequence length="363" mass="40273">MLALLTIHFQKFLMPHLRPPTSTAYESDRDSLTEQFNAAEALLKEIQTETAAVRQAVEDQNLKVEQTTQDVDACVKEMREGETKARDEMREIREEVNSIREMLPKMIEKNKESQTQSLSELQQELKSLKALLLSRGPSQPTTPSPSLSSFTGRPSIPSWQLEGYSSTDLGSRTDRNSTVVSSTRVASVASSDLLEEGLSFSTDTQPRNETALRSVSRSSLRVPSYAASHRQQRVLSPFIRTLVTKKYTTDHEAIVFDDTTNIGTIFITEYAQESLGDVVFVELPSEGFRVAAGDQIGAVESVKAASDIYSPVSGTVDEINGGLGEQPNLINKSPEDKGPETCSPTFQLIIQMRFYFYSMALQN</sequence>
<feature type="domain" description="Lipoyl-binding" evidence="6">
    <location>
        <begin position="262"/>
        <end position="349"/>
    </location>
</feature>
<feature type="region of interest" description="Disordered" evidence="5">
    <location>
        <begin position="134"/>
        <end position="155"/>
    </location>
</feature>
<accession>A0A4S4L5Z7</accession>
<dbReference type="GO" id="GO:0005960">
    <property type="term" value="C:glycine cleavage complex"/>
    <property type="evidence" value="ECO:0007669"/>
    <property type="project" value="InterPro"/>
</dbReference>
<dbReference type="Proteomes" id="UP000308199">
    <property type="component" value="Unassembled WGS sequence"/>
</dbReference>
<dbReference type="CDD" id="cd06848">
    <property type="entry name" value="GCS_H"/>
    <property type="match status" value="1"/>
</dbReference>
<evidence type="ECO:0000313" key="8">
    <source>
        <dbReference type="Proteomes" id="UP000308199"/>
    </source>
</evidence>
<feature type="compositionally biased region" description="Low complexity" evidence="5">
    <location>
        <begin position="134"/>
        <end position="151"/>
    </location>
</feature>
<evidence type="ECO:0000256" key="4">
    <source>
        <dbReference type="SAM" id="Coils"/>
    </source>
</evidence>
<dbReference type="GO" id="GO:0009249">
    <property type="term" value="P:protein lipoylation"/>
    <property type="evidence" value="ECO:0007669"/>
    <property type="project" value="TreeGrafter"/>
</dbReference>
<reference evidence="7 8" key="1">
    <citation type="submission" date="2019-02" db="EMBL/GenBank/DDBJ databases">
        <title>Genome sequencing of the rare red list fungi Phellinidium pouzarii.</title>
        <authorList>
            <person name="Buettner E."/>
            <person name="Kellner H."/>
        </authorList>
    </citation>
    <scope>NUCLEOTIDE SEQUENCE [LARGE SCALE GENOMIC DNA]</scope>
    <source>
        <strain evidence="7 8">DSM 108285</strain>
    </source>
</reference>
<dbReference type="InterPro" id="IPR033753">
    <property type="entry name" value="GCV_H/Fam206"/>
</dbReference>
<dbReference type="EMBL" id="SGPK01000174">
    <property type="protein sequence ID" value="THH06819.1"/>
    <property type="molecule type" value="Genomic_DNA"/>
</dbReference>
<dbReference type="SUPFAM" id="SSF51230">
    <property type="entry name" value="Single hybrid motif"/>
    <property type="match status" value="1"/>
</dbReference>
<protein>
    <recommendedName>
        <fullName evidence="6">Lipoyl-binding domain-containing protein</fullName>
    </recommendedName>
</protein>
<proteinExistence type="inferred from homology"/>
<gene>
    <name evidence="7" type="ORF">EW145_g3828</name>
</gene>
<comment type="caution">
    <text evidence="7">The sequence shown here is derived from an EMBL/GenBank/DDBJ whole genome shotgun (WGS) entry which is preliminary data.</text>
</comment>
<keyword evidence="3" id="KW-0809">Transit peptide</keyword>
<evidence type="ECO:0000256" key="1">
    <source>
        <dbReference type="ARBA" id="ARBA00009249"/>
    </source>
</evidence>
<organism evidence="7 8">
    <name type="scientific">Phellinidium pouzarii</name>
    <dbReference type="NCBI Taxonomy" id="167371"/>
    <lineage>
        <taxon>Eukaryota</taxon>
        <taxon>Fungi</taxon>
        <taxon>Dikarya</taxon>
        <taxon>Basidiomycota</taxon>
        <taxon>Agaricomycotina</taxon>
        <taxon>Agaricomycetes</taxon>
        <taxon>Hymenochaetales</taxon>
        <taxon>Hymenochaetaceae</taxon>
        <taxon>Phellinidium</taxon>
    </lineage>
</organism>
<dbReference type="InterPro" id="IPR002930">
    <property type="entry name" value="GCV_H"/>
</dbReference>
<evidence type="ECO:0000259" key="6">
    <source>
        <dbReference type="PROSITE" id="PS50968"/>
    </source>
</evidence>
<evidence type="ECO:0000256" key="5">
    <source>
        <dbReference type="SAM" id="MobiDB-lite"/>
    </source>
</evidence>
<dbReference type="PANTHER" id="PTHR11715:SF3">
    <property type="entry name" value="GLYCINE CLEAVAGE SYSTEM H PROTEIN-RELATED"/>
    <property type="match status" value="1"/>
</dbReference>
<dbReference type="PANTHER" id="PTHR11715">
    <property type="entry name" value="GLYCINE CLEAVAGE SYSTEM H PROTEIN"/>
    <property type="match status" value="1"/>
</dbReference>
<dbReference type="Pfam" id="PF01597">
    <property type="entry name" value="GCV_H"/>
    <property type="match status" value="1"/>
</dbReference>
<keyword evidence="8" id="KW-1185">Reference proteome</keyword>
<name>A0A4S4L5Z7_9AGAM</name>
<keyword evidence="2" id="KW-0450">Lipoyl</keyword>
<dbReference type="AlphaFoldDB" id="A0A4S4L5Z7"/>
<dbReference type="PROSITE" id="PS50968">
    <property type="entry name" value="BIOTINYL_LIPOYL"/>
    <property type="match status" value="1"/>
</dbReference>
<evidence type="ECO:0000313" key="7">
    <source>
        <dbReference type="EMBL" id="THH06819.1"/>
    </source>
</evidence>
<dbReference type="PROSITE" id="PS00189">
    <property type="entry name" value="LIPOYL"/>
    <property type="match status" value="1"/>
</dbReference>
<dbReference type="InterPro" id="IPR000089">
    <property type="entry name" value="Biotin_lipoyl"/>
</dbReference>
<evidence type="ECO:0000256" key="2">
    <source>
        <dbReference type="ARBA" id="ARBA00022823"/>
    </source>
</evidence>
<dbReference type="InterPro" id="IPR011053">
    <property type="entry name" value="Single_hybrid_motif"/>
</dbReference>
<keyword evidence="4" id="KW-0175">Coiled coil</keyword>
<dbReference type="GO" id="GO:0019464">
    <property type="term" value="P:glycine decarboxylation via glycine cleavage system"/>
    <property type="evidence" value="ECO:0007669"/>
    <property type="project" value="InterPro"/>
</dbReference>
<comment type="similarity">
    <text evidence="1">Belongs to the GcvH family.</text>
</comment>
<feature type="coiled-coil region" evidence="4">
    <location>
        <begin position="75"/>
        <end position="131"/>
    </location>
</feature>
<dbReference type="Gene3D" id="2.40.50.100">
    <property type="match status" value="1"/>
</dbReference>
<dbReference type="GO" id="GO:0005739">
    <property type="term" value="C:mitochondrion"/>
    <property type="evidence" value="ECO:0007669"/>
    <property type="project" value="TreeGrafter"/>
</dbReference>